<dbReference type="EMBL" id="CP046377">
    <property type="protein sequence ID" value="QHQ22964.1"/>
    <property type="molecule type" value="Genomic_DNA"/>
</dbReference>
<keyword evidence="1" id="KW-0732">Signal</keyword>
<sequence length="105" mass="11450">MSTNVKYLLSAIIICIAPAITYAKTSQTPSPTELKHVGIISQCAKLLPENGRTYSLNLNVTIDASKSKLKPEGSMSISDNTNKELSNAEQHEVKAFKDCLIENIL</sequence>
<feature type="chain" id="PRO_5042875165" description="Lipoprotein" evidence="1">
    <location>
        <begin position="24"/>
        <end position="105"/>
    </location>
</feature>
<evidence type="ECO:0000313" key="5">
    <source>
        <dbReference type="Proteomes" id="UP001617714"/>
    </source>
</evidence>
<evidence type="ECO:0008006" key="6">
    <source>
        <dbReference type="Google" id="ProtNLM"/>
    </source>
</evidence>
<gene>
    <name evidence="2" type="ORF">ACIPSN_07430</name>
    <name evidence="3" type="ORF">GMX10_01905</name>
</gene>
<dbReference type="EMBL" id="JBIXKD010000006">
    <property type="protein sequence ID" value="MFJ5321199.1"/>
    <property type="molecule type" value="Genomic_DNA"/>
</dbReference>
<dbReference type="RefSeq" id="WP_111778449.1">
    <property type="nucleotide sequence ID" value="NZ_CP046377.1"/>
</dbReference>
<protein>
    <recommendedName>
        <fullName evidence="6">Lipoprotein</fullName>
    </recommendedName>
</protein>
<evidence type="ECO:0000313" key="2">
    <source>
        <dbReference type="EMBL" id="MFJ5321199.1"/>
    </source>
</evidence>
<evidence type="ECO:0000313" key="4">
    <source>
        <dbReference type="Proteomes" id="UP000464054"/>
    </source>
</evidence>
<organism evidence="3 4">
    <name type="scientific">Pectobacterium parvum</name>
    <dbReference type="NCBI Taxonomy" id="2778550"/>
    <lineage>
        <taxon>Bacteria</taxon>
        <taxon>Pseudomonadati</taxon>
        <taxon>Pseudomonadota</taxon>
        <taxon>Gammaproteobacteria</taxon>
        <taxon>Enterobacterales</taxon>
        <taxon>Pectobacteriaceae</taxon>
        <taxon>Pectobacterium</taxon>
    </lineage>
</organism>
<keyword evidence="5" id="KW-1185">Reference proteome</keyword>
<reference evidence="3" key="2">
    <citation type="journal article" date="2022" name="Plant Pathol J">
        <title>Comparative Genomic Analysis of Pathogenic Factors of Pectobacterium Species Isolated in South Korea Using Whole-Genome Sequencing.</title>
        <authorList>
            <person name="Jee S."/>
            <person name="Kang I.J."/>
            <person name="Bak G."/>
            <person name="Kang S."/>
            <person name="Lee J."/>
            <person name="Heu S."/>
            <person name="Hwang I."/>
        </authorList>
    </citation>
    <scope>NUCLEOTIDE SEQUENCE</scope>
    <source>
        <strain evidence="3">PZ1</strain>
    </source>
</reference>
<reference evidence="2 5" key="3">
    <citation type="submission" date="2024-10" db="EMBL/GenBank/DDBJ databases">
        <authorList>
            <person name="Lu C.-H."/>
        </authorList>
    </citation>
    <scope>NUCLEOTIDE SEQUENCE [LARGE SCALE GENOMIC DNA]</scope>
    <source>
        <strain evidence="2 5">22QBSP01-2</strain>
    </source>
</reference>
<dbReference type="Proteomes" id="UP000464054">
    <property type="component" value="Chromosome"/>
</dbReference>
<dbReference type="AlphaFoldDB" id="A0AAP9LBT8"/>
<feature type="signal peptide" evidence="1">
    <location>
        <begin position="1"/>
        <end position="23"/>
    </location>
</feature>
<dbReference type="GeneID" id="90772587"/>
<name>A0AAP9LBT8_9GAMM</name>
<proteinExistence type="predicted"/>
<accession>A0AAP9LBT8</accession>
<reference evidence="4" key="1">
    <citation type="submission" date="2019-11" db="EMBL/GenBank/DDBJ databases">
        <authorList>
            <person name="Jee S."/>
        </authorList>
    </citation>
    <scope>NUCLEOTIDE SEQUENCE [LARGE SCALE GENOMIC DNA]</scope>
    <source>
        <strain evidence="4">PZ1</strain>
    </source>
</reference>
<evidence type="ECO:0000313" key="3">
    <source>
        <dbReference type="EMBL" id="QHQ22964.1"/>
    </source>
</evidence>
<evidence type="ECO:0000256" key="1">
    <source>
        <dbReference type="SAM" id="SignalP"/>
    </source>
</evidence>
<dbReference type="Proteomes" id="UP001617714">
    <property type="component" value="Unassembled WGS sequence"/>
</dbReference>